<dbReference type="KEGG" id="run:DR864_09165"/>
<evidence type="ECO:0000256" key="2">
    <source>
        <dbReference type="ARBA" id="ARBA00022741"/>
    </source>
</evidence>
<dbReference type="GO" id="GO:0046872">
    <property type="term" value="F:metal ion binding"/>
    <property type="evidence" value="ECO:0007669"/>
    <property type="project" value="UniProtKB-KW"/>
</dbReference>
<dbReference type="GO" id="GO:0009432">
    <property type="term" value="P:SOS response"/>
    <property type="evidence" value="ECO:0007669"/>
    <property type="project" value="TreeGrafter"/>
</dbReference>
<protein>
    <recommendedName>
        <fullName evidence="5">ATP-grasp domain-containing protein</fullName>
    </recommendedName>
</protein>
<evidence type="ECO:0000256" key="1">
    <source>
        <dbReference type="ARBA" id="ARBA00022723"/>
    </source>
</evidence>
<gene>
    <name evidence="6" type="ORF">DR864_09165</name>
</gene>
<name>A0A344TGW6_9BACT</name>
<evidence type="ECO:0000313" key="7">
    <source>
        <dbReference type="Proteomes" id="UP000251993"/>
    </source>
</evidence>
<keyword evidence="2 4" id="KW-0547">Nucleotide-binding</keyword>
<dbReference type="InterPro" id="IPR013651">
    <property type="entry name" value="ATP-grasp_RimK-type"/>
</dbReference>
<sequence length="331" mass="35929">MSSNSLNFLVLATGTPSRHLIDAITKREHTFEHHNPDDLYLFVSESESGYDRIYNGSATLESPVRLKAKSYDAVISRIGGGLVHGASILRHLTDNLDIYCAQDADGLETASNKLKTTQRLSARGLRVPLTTYASNPVHIDFLINKVGGLPAIGKLLNGSQGVGVFILETPQAANTALESLYRLKANVKIQKFVKAGSKDIRAIVVGDKVSVAMERAGKKDFRANISQGGSGRKVELSDSDVDICIKAAKAVNLDFAGVDIIKDEDGKTYVIEVNGNPGTKIIDITGHNYFNDLVEYIETKVEKTKKPEEAEATAQAAIPSAKSWFNAPWNK</sequence>
<keyword evidence="1" id="KW-0479">Metal-binding</keyword>
<dbReference type="Gene3D" id="3.30.1490.20">
    <property type="entry name" value="ATP-grasp fold, A domain"/>
    <property type="match status" value="1"/>
</dbReference>
<dbReference type="InterPro" id="IPR004666">
    <property type="entry name" value="Rp_bS6_RimK/Lys_biosynth_LsyX"/>
</dbReference>
<reference evidence="6 7" key="1">
    <citation type="submission" date="2018-07" db="EMBL/GenBank/DDBJ databases">
        <title>Genome sequencing of Runella.</title>
        <authorList>
            <person name="Baek M.-G."/>
            <person name="Yi H."/>
        </authorList>
    </citation>
    <scope>NUCLEOTIDE SEQUENCE [LARGE SCALE GENOMIC DNA]</scope>
    <source>
        <strain evidence="6 7">HYN0085</strain>
    </source>
</reference>
<evidence type="ECO:0000259" key="5">
    <source>
        <dbReference type="PROSITE" id="PS50975"/>
    </source>
</evidence>
<dbReference type="SUPFAM" id="SSF56059">
    <property type="entry name" value="Glutathione synthetase ATP-binding domain-like"/>
    <property type="match status" value="1"/>
</dbReference>
<accession>A0A344TGW6</accession>
<dbReference type="GO" id="GO:0005524">
    <property type="term" value="F:ATP binding"/>
    <property type="evidence" value="ECO:0007669"/>
    <property type="project" value="UniProtKB-UniRule"/>
</dbReference>
<dbReference type="PROSITE" id="PS50975">
    <property type="entry name" value="ATP_GRASP"/>
    <property type="match status" value="1"/>
</dbReference>
<dbReference type="Gene3D" id="3.40.50.20">
    <property type="match status" value="1"/>
</dbReference>
<dbReference type="PANTHER" id="PTHR21621">
    <property type="entry name" value="RIBOSOMAL PROTEIN S6 MODIFICATION PROTEIN"/>
    <property type="match status" value="1"/>
</dbReference>
<evidence type="ECO:0000313" key="6">
    <source>
        <dbReference type="EMBL" id="AXE17887.1"/>
    </source>
</evidence>
<dbReference type="GO" id="GO:0018169">
    <property type="term" value="F:ribosomal S6-glutamic acid ligase activity"/>
    <property type="evidence" value="ECO:0007669"/>
    <property type="project" value="TreeGrafter"/>
</dbReference>
<dbReference type="PANTHER" id="PTHR21621:SF7">
    <property type="entry name" value="RIBOSOMAL PROTEIN BS6--L-GLUTAMATE LIGASE"/>
    <property type="match status" value="1"/>
</dbReference>
<dbReference type="RefSeq" id="WP_114066672.1">
    <property type="nucleotide sequence ID" value="NZ_CP030850.1"/>
</dbReference>
<evidence type="ECO:0000256" key="3">
    <source>
        <dbReference type="ARBA" id="ARBA00022840"/>
    </source>
</evidence>
<keyword evidence="3 4" id="KW-0067">ATP-binding</keyword>
<keyword evidence="7" id="KW-1185">Reference proteome</keyword>
<proteinExistence type="predicted"/>
<dbReference type="NCBIfam" id="TIGR00768">
    <property type="entry name" value="rimK_fam"/>
    <property type="match status" value="1"/>
</dbReference>
<dbReference type="Gene3D" id="3.30.470.20">
    <property type="entry name" value="ATP-grasp fold, B domain"/>
    <property type="match status" value="1"/>
</dbReference>
<dbReference type="AlphaFoldDB" id="A0A344TGW6"/>
<organism evidence="6 7">
    <name type="scientific">Runella rosea</name>
    <dbReference type="NCBI Taxonomy" id="2259595"/>
    <lineage>
        <taxon>Bacteria</taxon>
        <taxon>Pseudomonadati</taxon>
        <taxon>Bacteroidota</taxon>
        <taxon>Cytophagia</taxon>
        <taxon>Cytophagales</taxon>
        <taxon>Spirosomataceae</taxon>
        <taxon>Runella</taxon>
    </lineage>
</organism>
<dbReference type="EMBL" id="CP030850">
    <property type="protein sequence ID" value="AXE17887.1"/>
    <property type="molecule type" value="Genomic_DNA"/>
</dbReference>
<dbReference type="GO" id="GO:0005737">
    <property type="term" value="C:cytoplasm"/>
    <property type="evidence" value="ECO:0007669"/>
    <property type="project" value="TreeGrafter"/>
</dbReference>
<evidence type="ECO:0000256" key="4">
    <source>
        <dbReference type="PROSITE-ProRule" id="PRU00409"/>
    </source>
</evidence>
<dbReference type="InterPro" id="IPR011761">
    <property type="entry name" value="ATP-grasp"/>
</dbReference>
<feature type="domain" description="ATP-grasp" evidence="5">
    <location>
        <begin position="117"/>
        <end position="302"/>
    </location>
</feature>
<dbReference type="Pfam" id="PF08443">
    <property type="entry name" value="RimK"/>
    <property type="match status" value="1"/>
</dbReference>
<dbReference type="Proteomes" id="UP000251993">
    <property type="component" value="Chromosome"/>
</dbReference>
<dbReference type="InterPro" id="IPR013815">
    <property type="entry name" value="ATP_grasp_subdomain_1"/>
</dbReference>
<dbReference type="OrthoDB" id="9800957at2"/>